<dbReference type="RefSeq" id="WP_012647819.1">
    <property type="nucleotide sequence ID" value="NC_011979.1"/>
</dbReference>
<evidence type="ECO:0000313" key="1">
    <source>
        <dbReference type="EMBL" id="ACM21091.1"/>
    </source>
</evidence>
<proteinExistence type="predicted"/>
<dbReference type="HOGENOM" id="CLU_798674_0_0_7"/>
<dbReference type="eggNOG" id="ENOG5033KNN">
    <property type="taxonomic scope" value="Bacteria"/>
</dbReference>
<gene>
    <name evidence="1" type="ordered locus">Geob_2742</name>
</gene>
<sequence length="347" mass="38906">MLIRLVLALMVLHLISGNAAAEKFRLLLPPFSGDPVGKNVSSFLNIEILKSFRINTLEKGRSIRRATINHKDLVLSNHSSAEGAGRKTKSDMVYWGKAFKYGDGVIVESSLTIPADKLPKGSFWVVKSPKAKAQLSIDLPNRYYEFKPFLLDRKIYKEYTDVSQAVVYADRTFRNPVGKVGPVFRAISMEYESIKVKYQGKEGYIKYPAISEKPEGTINFINGIIRVLRGDRVRGKQSLLKVLDAQDVSREVQEDTRLFLGYLAVATKDYAQGNKYLREAYDINPYSVTVVKYYLTGLIAASLSPDGTPNIDVVEQVAGLLKQNEKLFEPGDRWLAACQKILEAGKQ</sequence>
<name>B9M1K9_GEODF</name>
<keyword evidence="2" id="KW-1185">Reference proteome</keyword>
<reference evidence="1 2" key="1">
    <citation type="submission" date="2009-01" db="EMBL/GenBank/DDBJ databases">
        <title>Complete sequence of Geobacter sp. FRC-32.</title>
        <authorList>
            <consortium name="US DOE Joint Genome Institute"/>
            <person name="Lucas S."/>
            <person name="Copeland A."/>
            <person name="Lapidus A."/>
            <person name="Glavina del Rio T."/>
            <person name="Dalin E."/>
            <person name="Tice H."/>
            <person name="Bruce D."/>
            <person name="Goodwin L."/>
            <person name="Pitluck S."/>
            <person name="Saunders E."/>
            <person name="Brettin T."/>
            <person name="Detter J.C."/>
            <person name="Han C."/>
            <person name="Larimer F."/>
            <person name="Land M."/>
            <person name="Hauser L."/>
            <person name="Kyrpides N."/>
            <person name="Ovchinnikova G."/>
            <person name="Kostka J."/>
            <person name="Richardson P."/>
        </authorList>
    </citation>
    <scope>NUCLEOTIDE SEQUENCE [LARGE SCALE GENOMIC DNA]</scope>
    <source>
        <strain evidence="2">DSM 22248 / JCM 15807 / FRC-32</strain>
    </source>
</reference>
<accession>B9M1K9</accession>
<organism evidence="1 2">
    <name type="scientific">Geotalea daltonii (strain DSM 22248 / JCM 15807 / FRC-32)</name>
    <name type="common">Geobacter daltonii</name>
    <dbReference type="NCBI Taxonomy" id="316067"/>
    <lineage>
        <taxon>Bacteria</taxon>
        <taxon>Pseudomonadati</taxon>
        <taxon>Thermodesulfobacteriota</taxon>
        <taxon>Desulfuromonadia</taxon>
        <taxon>Geobacterales</taxon>
        <taxon>Geobacteraceae</taxon>
        <taxon>Geotalea</taxon>
    </lineage>
</organism>
<protein>
    <submittedName>
        <fullName evidence="1">Uncharacterized protein</fullName>
    </submittedName>
</protein>
<dbReference type="EMBL" id="CP001390">
    <property type="protein sequence ID" value="ACM21091.1"/>
    <property type="molecule type" value="Genomic_DNA"/>
</dbReference>
<dbReference type="AlphaFoldDB" id="B9M1K9"/>
<dbReference type="KEGG" id="geo:Geob_2742"/>
<dbReference type="Proteomes" id="UP000007721">
    <property type="component" value="Chromosome"/>
</dbReference>
<evidence type="ECO:0000313" key="2">
    <source>
        <dbReference type="Proteomes" id="UP000007721"/>
    </source>
</evidence>
<dbReference type="STRING" id="316067.Geob_2742"/>